<keyword evidence="6" id="KW-1185">Reference proteome</keyword>
<feature type="chain" id="PRO_5038648593" evidence="3">
    <location>
        <begin position="25"/>
        <end position="309"/>
    </location>
</feature>
<comment type="caution">
    <text evidence="5">The sequence shown here is derived from an EMBL/GenBank/DDBJ whole genome shotgun (WGS) entry which is preliminary data.</text>
</comment>
<dbReference type="SMART" id="SM00062">
    <property type="entry name" value="PBPb"/>
    <property type="match status" value="1"/>
</dbReference>
<dbReference type="PROSITE" id="PS51257">
    <property type="entry name" value="PROKAR_LIPOPROTEIN"/>
    <property type="match status" value="1"/>
</dbReference>
<dbReference type="InterPro" id="IPR001638">
    <property type="entry name" value="Solute-binding_3/MltF_N"/>
</dbReference>
<keyword evidence="1 3" id="KW-0732">Signal</keyword>
<name>A0A930V2G9_9ACTN</name>
<dbReference type="EMBL" id="JADIVZ010000012">
    <property type="protein sequence ID" value="MBF4163450.1"/>
    <property type="molecule type" value="Genomic_DNA"/>
</dbReference>
<dbReference type="Proteomes" id="UP000656804">
    <property type="component" value="Unassembled WGS sequence"/>
</dbReference>
<dbReference type="SUPFAM" id="SSF53850">
    <property type="entry name" value="Periplasmic binding protein-like II"/>
    <property type="match status" value="1"/>
</dbReference>
<dbReference type="PANTHER" id="PTHR35936">
    <property type="entry name" value="MEMBRANE-BOUND LYTIC MUREIN TRANSGLYCOSYLASE F"/>
    <property type="match status" value="1"/>
</dbReference>
<dbReference type="PANTHER" id="PTHR35936:SF17">
    <property type="entry name" value="ARGININE-BINDING EXTRACELLULAR PROTEIN ARTP"/>
    <property type="match status" value="1"/>
</dbReference>
<dbReference type="Gene3D" id="3.40.190.10">
    <property type="entry name" value="Periplasmic binding protein-like II"/>
    <property type="match status" value="2"/>
</dbReference>
<evidence type="ECO:0000313" key="6">
    <source>
        <dbReference type="Proteomes" id="UP000656804"/>
    </source>
</evidence>
<dbReference type="AlphaFoldDB" id="A0A930V2G9"/>
<protein>
    <submittedName>
        <fullName evidence="5">Transporter substrate-binding domain-containing protein</fullName>
    </submittedName>
</protein>
<evidence type="ECO:0000256" key="1">
    <source>
        <dbReference type="ARBA" id="ARBA00022729"/>
    </source>
</evidence>
<dbReference type="RefSeq" id="WP_194504717.1">
    <property type="nucleotide sequence ID" value="NZ_JADIVZ010000012.1"/>
</dbReference>
<evidence type="ECO:0000256" key="2">
    <source>
        <dbReference type="SAM" id="MobiDB-lite"/>
    </source>
</evidence>
<sequence length="309" mass="32216">MPARRPLSLAAAALTLGLLGSACTVDDGTSSEPSSQTSVSLAPRDTDLAAQVPDSFQGRTLVWGASENPPYVEITQSGDFQGIAVDLARQLESMLGVKITFRSSTLDATIPGIQSGRLDLSGPAGDFVERQELVDFSDVAQSNVTLLLRADDDFDPTSIDDLCGTTVGVQKGAGTQNVMEAVRAACTKRGEDAVEVDTYADLSQADLAILSGRVQAVAAPTAPNSLAAAQDDRFRVVTVEDMQSLPAATATYGIETARGSGMAEVITKALRTLQEDGTYAAIFEKWGVPGATIDADELVVNGSTQKQAG</sequence>
<evidence type="ECO:0000259" key="4">
    <source>
        <dbReference type="SMART" id="SM00062"/>
    </source>
</evidence>
<feature type="compositionally biased region" description="Low complexity" evidence="2">
    <location>
        <begin position="30"/>
        <end position="40"/>
    </location>
</feature>
<feature type="domain" description="Solute-binding protein family 3/N-terminal" evidence="4">
    <location>
        <begin position="60"/>
        <end position="290"/>
    </location>
</feature>
<reference evidence="5" key="1">
    <citation type="submission" date="2020-11" db="EMBL/GenBank/DDBJ databases">
        <title>Nocardioides sp. CBS4Y-1, whole genome shotgun sequence.</title>
        <authorList>
            <person name="Tuo L."/>
        </authorList>
    </citation>
    <scope>NUCLEOTIDE SEQUENCE</scope>
    <source>
        <strain evidence="5">CBS4Y-1</strain>
    </source>
</reference>
<organism evidence="5 6">
    <name type="scientific">Nocardioides acrostichi</name>
    <dbReference type="NCBI Taxonomy" id="2784339"/>
    <lineage>
        <taxon>Bacteria</taxon>
        <taxon>Bacillati</taxon>
        <taxon>Actinomycetota</taxon>
        <taxon>Actinomycetes</taxon>
        <taxon>Propionibacteriales</taxon>
        <taxon>Nocardioidaceae</taxon>
        <taxon>Nocardioides</taxon>
    </lineage>
</organism>
<dbReference type="Pfam" id="PF00497">
    <property type="entry name" value="SBP_bac_3"/>
    <property type="match status" value="1"/>
</dbReference>
<feature type="signal peptide" evidence="3">
    <location>
        <begin position="1"/>
        <end position="24"/>
    </location>
</feature>
<feature type="region of interest" description="Disordered" evidence="2">
    <location>
        <begin position="25"/>
        <end position="46"/>
    </location>
</feature>
<accession>A0A930V2G9</accession>
<proteinExistence type="predicted"/>
<evidence type="ECO:0000256" key="3">
    <source>
        <dbReference type="SAM" id="SignalP"/>
    </source>
</evidence>
<evidence type="ECO:0000313" key="5">
    <source>
        <dbReference type="EMBL" id="MBF4163450.1"/>
    </source>
</evidence>
<gene>
    <name evidence="5" type="ORF">ISG29_17315</name>
</gene>